<evidence type="ECO:0000313" key="4">
    <source>
        <dbReference type="EMBL" id="HFK96257.1"/>
    </source>
</evidence>
<dbReference type="GO" id="GO:0019867">
    <property type="term" value="C:outer membrane"/>
    <property type="evidence" value="ECO:0007669"/>
    <property type="project" value="InterPro"/>
</dbReference>
<keyword evidence="2" id="KW-1133">Transmembrane helix</keyword>
<dbReference type="InterPro" id="IPR008816">
    <property type="entry name" value="Gly_zipper_2TM_dom"/>
</dbReference>
<protein>
    <submittedName>
        <fullName evidence="4">Glycine zipper 2TM domain-containing protein</fullName>
    </submittedName>
</protein>
<evidence type="ECO:0000256" key="2">
    <source>
        <dbReference type="SAM" id="Phobius"/>
    </source>
</evidence>
<gene>
    <name evidence="4" type="ORF">ENS06_02905</name>
</gene>
<organism evidence="4">
    <name type="scientific">Desulfacinum infernum</name>
    <dbReference type="NCBI Taxonomy" id="35837"/>
    <lineage>
        <taxon>Bacteria</taxon>
        <taxon>Pseudomonadati</taxon>
        <taxon>Thermodesulfobacteriota</taxon>
        <taxon>Syntrophobacteria</taxon>
        <taxon>Syntrophobacterales</taxon>
        <taxon>Syntrophobacteraceae</taxon>
        <taxon>Desulfacinum</taxon>
    </lineage>
</organism>
<proteinExistence type="predicted"/>
<feature type="region of interest" description="Disordered" evidence="1">
    <location>
        <begin position="1"/>
        <end position="64"/>
    </location>
</feature>
<dbReference type="Pfam" id="PF05433">
    <property type="entry name" value="Rick_17kDa_Anti"/>
    <property type="match status" value="1"/>
</dbReference>
<evidence type="ECO:0000259" key="3">
    <source>
        <dbReference type="Pfam" id="PF05433"/>
    </source>
</evidence>
<evidence type="ECO:0000256" key="1">
    <source>
        <dbReference type="SAM" id="MobiDB-lite"/>
    </source>
</evidence>
<name>A0A831ZWH8_9BACT</name>
<accession>A0A831ZWH8</accession>
<sequence length="251" mass="26231">MGSRTAQRPLPFEKAPSGPPGGLGTRLGSPPRRAGPAERSFGRSHHIPGKNGRGGAAAALSGMRAGNRRCDRQLGADRSGTGGLGGSVRKGKCLSAGTCGGKQGMNRGTVMFRRRRAMKGVGLVLAVVLFTMSVAACVPGPTTQQHLESATWLGVVGAGVGALIDNKNPWRGAVIGGAIGSLAGYGIAEVSQRAAEEAGRRRQTVTYHNPSTNEWVQADPVSYQGQTATVRTRTYQGNQMTNERYMTVPAY</sequence>
<keyword evidence="2" id="KW-0472">Membrane</keyword>
<feature type="domain" description="Glycine zipper 2TM" evidence="3">
    <location>
        <begin position="154"/>
        <end position="187"/>
    </location>
</feature>
<dbReference type="AlphaFoldDB" id="A0A831ZWH8"/>
<comment type="caution">
    <text evidence="4">The sequence shown here is derived from an EMBL/GenBank/DDBJ whole genome shotgun (WGS) entry which is preliminary data.</text>
</comment>
<feature type="transmembrane region" description="Helical" evidence="2">
    <location>
        <begin position="121"/>
        <end position="141"/>
    </location>
</feature>
<reference evidence="4" key="1">
    <citation type="journal article" date="2020" name="mSystems">
        <title>Genome- and Community-Level Interaction Insights into Carbon Utilization and Element Cycling Functions of Hydrothermarchaeota in Hydrothermal Sediment.</title>
        <authorList>
            <person name="Zhou Z."/>
            <person name="Liu Y."/>
            <person name="Xu W."/>
            <person name="Pan J."/>
            <person name="Luo Z.H."/>
            <person name="Li M."/>
        </authorList>
    </citation>
    <scope>NUCLEOTIDE SEQUENCE [LARGE SCALE GENOMIC DNA]</scope>
    <source>
        <strain evidence="4">SpSt-456</strain>
    </source>
</reference>
<keyword evidence="2" id="KW-0812">Transmembrane</keyword>
<dbReference type="EMBL" id="DSTK01000011">
    <property type="protein sequence ID" value="HFK96257.1"/>
    <property type="molecule type" value="Genomic_DNA"/>
</dbReference>